<gene>
    <name evidence="8" type="ORF">JZ786_12195</name>
</gene>
<keyword evidence="8" id="KW-0969">Cilium</keyword>
<protein>
    <submittedName>
        <fullName evidence="8">Flagellar biosynthetic protein FliR</fullName>
    </submittedName>
</protein>
<dbReference type="Pfam" id="PF01311">
    <property type="entry name" value="Bac_export_1"/>
    <property type="match status" value="1"/>
</dbReference>
<keyword evidence="3" id="KW-1003">Cell membrane</keyword>
<evidence type="ECO:0000256" key="6">
    <source>
        <dbReference type="ARBA" id="ARBA00023136"/>
    </source>
</evidence>
<keyword evidence="6 7" id="KW-0472">Membrane</keyword>
<dbReference type="Proteomes" id="UP000663505">
    <property type="component" value="Chromosome"/>
</dbReference>
<keyword evidence="5 7" id="KW-1133">Transmembrane helix</keyword>
<organism evidence="8 9">
    <name type="scientific">Alicyclobacillus mengziensis</name>
    <dbReference type="NCBI Taxonomy" id="2931921"/>
    <lineage>
        <taxon>Bacteria</taxon>
        <taxon>Bacillati</taxon>
        <taxon>Bacillota</taxon>
        <taxon>Bacilli</taxon>
        <taxon>Bacillales</taxon>
        <taxon>Alicyclobacillaceae</taxon>
        <taxon>Alicyclobacillus</taxon>
    </lineage>
</organism>
<reference evidence="8 9" key="1">
    <citation type="submission" date="2021-02" db="EMBL/GenBank/DDBJ databases">
        <title>Alicyclobacillus curvatus sp. nov. and Alicyclobacillus mengziensis sp. nov., two acidophilic bacteria isolated from acid mine drainage.</title>
        <authorList>
            <person name="Huang Y."/>
        </authorList>
    </citation>
    <scope>NUCLEOTIDE SEQUENCE [LARGE SCALE GENOMIC DNA]</scope>
    <source>
        <strain evidence="8 9">S30H14</strain>
    </source>
</reference>
<evidence type="ECO:0000256" key="7">
    <source>
        <dbReference type="SAM" id="Phobius"/>
    </source>
</evidence>
<dbReference type="EMBL" id="CP071182">
    <property type="protein sequence ID" value="QSO49580.1"/>
    <property type="molecule type" value="Genomic_DNA"/>
</dbReference>
<evidence type="ECO:0000256" key="1">
    <source>
        <dbReference type="ARBA" id="ARBA00004651"/>
    </source>
</evidence>
<dbReference type="GO" id="GO:0005886">
    <property type="term" value="C:plasma membrane"/>
    <property type="evidence" value="ECO:0007669"/>
    <property type="project" value="UniProtKB-SubCell"/>
</dbReference>
<evidence type="ECO:0000256" key="4">
    <source>
        <dbReference type="ARBA" id="ARBA00022692"/>
    </source>
</evidence>
<evidence type="ECO:0000313" key="8">
    <source>
        <dbReference type="EMBL" id="QSO49580.1"/>
    </source>
</evidence>
<name>A0A9X7Z9E9_9BACL</name>
<proteinExistence type="inferred from homology"/>
<dbReference type="InterPro" id="IPR002010">
    <property type="entry name" value="T3SS_IM_R"/>
</dbReference>
<dbReference type="GO" id="GO:0006605">
    <property type="term" value="P:protein targeting"/>
    <property type="evidence" value="ECO:0007669"/>
    <property type="project" value="InterPro"/>
</dbReference>
<evidence type="ECO:0000256" key="3">
    <source>
        <dbReference type="ARBA" id="ARBA00022475"/>
    </source>
</evidence>
<keyword evidence="8" id="KW-0282">Flagellum</keyword>
<feature type="transmembrane region" description="Helical" evidence="7">
    <location>
        <begin position="196"/>
        <end position="220"/>
    </location>
</feature>
<evidence type="ECO:0000256" key="2">
    <source>
        <dbReference type="ARBA" id="ARBA00009772"/>
    </source>
</evidence>
<dbReference type="PRINTS" id="PR00953">
    <property type="entry name" value="TYPE3IMRPROT"/>
</dbReference>
<evidence type="ECO:0000256" key="5">
    <source>
        <dbReference type="ARBA" id="ARBA00022989"/>
    </source>
</evidence>
<feature type="transmembrane region" description="Helical" evidence="7">
    <location>
        <begin position="151"/>
        <end position="176"/>
    </location>
</feature>
<dbReference type="RefSeq" id="WP_206658889.1">
    <property type="nucleotide sequence ID" value="NZ_CP071182.1"/>
</dbReference>
<feature type="transmembrane region" description="Helical" evidence="7">
    <location>
        <begin position="61"/>
        <end position="82"/>
    </location>
</feature>
<evidence type="ECO:0000313" key="9">
    <source>
        <dbReference type="Proteomes" id="UP000663505"/>
    </source>
</evidence>
<keyword evidence="4 7" id="KW-0812">Transmembrane</keyword>
<keyword evidence="9" id="KW-1185">Reference proteome</keyword>
<accession>A0A9X7Z9E9</accession>
<keyword evidence="8" id="KW-0966">Cell projection</keyword>
<comment type="similarity">
    <text evidence="2">Belongs to the FliR/MopE/SpaR family.</text>
</comment>
<feature type="transmembrane region" description="Helical" evidence="7">
    <location>
        <begin position="102"/>
        <end position="130"/>
    </location>
</feature>
<sequence>MAGFIGTSPFLSMQAWPAPAKVGLAAFTALWVAPTLHVTVPDPFANAGMFVVDALTETVTGMFLGMVASMMVAAVTIAGQAFDIDIGFSSAVLFDPSAGASVGISSSFLSWIFTVFFLGIGGLDGLMLALMKSYQFIPLGVLHFPSNTWSVLSAILGLAMTIGIQMVAPMLVAMLLSDLTFALLSRAVPQMNVFVVGFPAKLFVGLTLFAAVMPGVVYVMNQLFQVMFAQLNGVLLWLGG</sequence>
<feature type="transmembrane region" description="Helical" evidence="7">
    <location>
        <begin position="20"/>
        <end position="40"/>
    </location>
</feature>
<comment type="subcellular location">
    <subcellularLocation>
        <location evidence="1">Cell membrane</location>
        <topology evidence="1">Multi-pass membrane protein</topology>
    </subcellularLocation>
</comment>
<dbReference type="PANTHER" id="PTHR30065:SF1">
    <property type="entry name" value="SURFACE PRESENTATION OF ANTIGENS PROTEIN SPAR"/>
    <property type="match status" value="1"/>
</dbReference>
<dbReference type="AlphaFoldDB" id="A0A9X7Z9E9"/>
<dbReference type="KEGG" id="afx:JZ786_12195"/>
<dbReference type="PANTHER" id="PTHR30065">
    <property type="entry name" value="FLAGELLAR BIOSYNTHETIC PROTEIN FLIR"/>
    <property type="match status" value="1"/>
</dbReference>